<dbReference type="OrthoDB" id="10254720at2759"/>
<proteinExistence type="inferred from homology"/>
<sequence>MGEPPDLRPASPNEPPLPPSLSSSVVLERLPPSPTPSLSDTDASDEAPPPRRGLKDIARMCVGIASVKSREAERVKAYHAAADVHHATGSSVATATGAGVGTGAGAMAGASPRASTSAEEVAGTAAGSARWWPRGAPAPQHQVTLSVGMHAHARDPFAKEVAVKGWQVVGGKSWTDGAKLGAYVVYDIDISLRSGTTVSILRRYTEFVRLRDDLNKTFPHLKKTIPPLPGKNHMAKFDPKFLEERRPRLQRFLRTVMLHPEMGVGGDDSVLARWVLKH</sequence>
<comment type="function">
    <text evidence="7">Recruits the lipid transfer protein VPS13 to endosomal and vacuolar membranes.</text>
</comment>
<feature type="compositionally biased region" description="Low complexity" evidence="10">
    <location>
        <begin position="20"/>
        <end position="41"/>
    </location>
</feature>
<dbReference type="PROSITE" id="PS50195">
    <property type="entry name" value="PX"/>
    <property type="match status" value="1"/>
</dbReference>
<dbReference type="Pfam" id="PF00787">
    <property type="entry name" value="PX"/>
    <property type="match status" value="1"/>
</dbReference>
<dbReference type="SUPFAM" id="SSF64268">
    <property type="entry name" value="PX domain"/>
    <property type="match status" value="1"/>
</dbReference>
<dbReference type="GeneID" id="39588545"/>
<name>A0A427Y414_9TREE</name>
<dbReference type="Proteomes" id="UP000279236">
    <property type="component" value="Unassembled WGS sequence"/>
</dbReference>
<keyword evidence="5" id="KW-0967">Endosome</keyword>
<dbReference type="PANTHER" id="PTHR10555">
    <property type="entry name" value="SORTING NEXIN"/>
    <property type="match status" value="1"/>
</dbReference>
<keyword evidence="13" id="KW-1185">Reference proteome</keyword>
<evidence type="ECO:0000256" key="9">
    <source>
        <dbReference type="ARBA" id="ARBA00033785"/>
    </source>
</evidence>
<comment type="similarity">
    <text evidence="3">Belongs to the YPT35 family.</text>
</comment>
<evidence type="ECO:0000256" key="4">
    <source>
        <dbReference type="ARBA" id="ARBA00022554"/>
    </source>
</evidence>
<evidence type="ECO:0000256" key="8">
    <source>
        <dbReference type="ARBA" id="ARBA00033774"/>
    </source>
</evidence>
<feature type="domain" description="PX" evidence="11">
    <location>
        <begin position="164"/>
        <end position="278"/>
    </location>
</feature>
<dbReference type="RefSeq" id="XP_028478607.1">
    <property type="nucleotide sequence ID" value="XM_028619635.1"/>
</dbReference>
<evidence type="ECO:0000256" key="6">
    <source>
        <dbReference type="ARBA" id="ARBA00023136"/>
    </source>
</evidence>
<protein>
    <recommendedName>
        <fullName evidence="8">Endosomal/vacuolar adapter protein YPT35</fullName>
    </recommendedName>
    <alternativeName>
        <fullName evidence="9">PX domain-containing protein YPT35</fullName>
    </alternativeName>
</protein>
<dbReference type="Gene3D" id="3.30.1520.10">
    <property type="entry name" value="Phox-like domain"/>
    <property type="match status" value="1"/>
</dbReference>
<dbReference type="AlphaFoldDB" id="A0A427Y414"/>
<evidence type="ECO:0000256" key="3">
    <source>
        <dbReference type="ARBA" id="ARBA00007426"/>
    </source>
</evidence>
<dbReference type="PANTHER" id="PTHR10555:SF170">
    <property type="entry name" value="FI18122P1"/>
    <property type="match status" value="1"/>
</dbReference>
<feature type="region of interest" description="Disordered" evidence="10">
    <location>
        <begin position="1"/>
        <end position="54"/>
    </location>
</feature>
<reference evidence="12 13" key="1">
    <citation type="submission" date="2018-11" db="EMBL/GenBank/DDBJ databases">
        <title>Genome sequence of Apiotrichum porosum DSM 27194.</title>
        <authorList>
            <person name="Aliyu H."/>
            <person name="Gorte O."/>
            <person name="Ochsenreither K."/>
        </authorList>
    </citation>
    <scope>NUCLEOTIDE SEQUENCE [LARGE SCALE GENOMIC DNA]</scope>
    <source>
        <strain evidence="12 13">DSM 27194</strain>
    </source>
</reference>
<evidence type="ECO:0000313" key="12">
    <source>
        <dbReference type="EMBL" id="RSH85822.1"/>
    </source>
</evidence>
<dbReference type="GO" id="GO:0005774">
    <property type="term" value="C:vacuolar membrane"/>
    <property type="evidence" value="ECO:0007669"/>
    <property type="project" value="UniProtKB-SubCell"/>
</dbReference>
<dbReference type="InterPro" id="IPR001683">
    <property type="entry name" value="PX_dom"/>
</dbReference>
<evidence type="ECO:0000256" key="1">
    <source>
        <dbReference type="ARBA" id="ARBA00004148"/>
    </source>
</evidence>
<organism evidence="12 13">
    <name type="scientific">Apiotrichum porosum</name>
    <dbReference type="NCBI Taxonomy" id="105984"/>
    <lineage>
        <taxon>Eukaryota</taxon>
        <taxon>Fungi</taxon>
        <taxon>Dikarya</taxon>
        <taxon>Basidiomycota</taxon>
        <taxon>Agaricomycotina</taxon>
        <taxon>Tremellomycetes</taxon>
        <taxon>Trichosporonales</taxon>
        <taxon>Trichosporonaceae</taxon>
        <taxon>Apiotrichum</taxon>
    </lineage>
</organism>
<comment type="subcellular location">
    <subcellularLocation>
        <location evidence="2">Endosome</location>
    </subcellularLocation>
    <subcellularLocation>
        <location evidence="1">Vacuole membrane</location>
        <topology evidence="1">Peripheral membrane protein</topology>
    </subcellularLocation>
</comment>
<dbReference type="SMART" id="SM00312">
    <property type="entry name" value="PX"/>
    <property type="match status" value="1"/>
</dbReference>
<comment type="caution">
    <text evidence="12">The sequence shown here is derived from an EMBL/GenBank/DDBJ whole genome shotgun (WGS) entry which is preliminary data.</text>
</comment>
<evidence type="ECO:0000313" key="13">
    <source>
        <dbReference type="Proteomes" id="UP000279236"/>
    </source>
</evidence>
<dbReference type="InterPro" id="IPR036871">
    <property type="entry name" value="PX_dom_sf"/>
</dbReference>
<dbReference type="STRING" id="105984.A0A427Y414"/>
<gene>
    <name evidence="12" type="ORF">EHS24_004002</name>
</gene>
<evidence type="ECO:0000256" key="5">
    <source>
        <dbReference type="ARBA" id="ARBA00022753"/>
    </source>
</evidence>
<evidence type="ECO:0000256" key="10">
    <source>
        <dbReference type="SAM" id="MobiDB-lite"/>
    </source>
</evidence>
<keyword evidence="4" id="KW-0926">Vacuole</keyword>
<dbReference type="GO" id="GO:0010008">
    <property type="term" value="C:endosome membrane"/>
    <property type="evidence" value="ECO:0007669"/>
    <property type="project" value="UniProtKB-SubCell"/>
</dbReference>
<dbReference type="InterPro" id="IPR037917">
    <property type="entry name" value="Ypt35_PX"/>
</dbReference>
<accession>A0A427Y414</accession>
<keyword evidence="6" id="KW-0472">Membrane</keyword>
<evidence type="ECO:0000256" key="7">
    <source>
        <dbReference type="ARBA" id="ARBA00033728"/>
    </source>
</evidence>
<dbReference type="EMBL" id="RSCE01000002">
    <property type="protein sequence ID" value="RSH85822.1"/>
    <property type="molecule type" value="Genomic_DNA"/>
</dbReference>
<evidence type="ECO:0000256" key="2">
    <source>
        <dbReference type="ARBA" id="ARBA00004177"/>
    </source>
</evidence>
<dbReference type="GO" id="GO:0032266">
    <property type="term" value="F:phosphatidylinositol-3-phosphate binding"/>
    <property type="evidence" value="ECO:0007669"/>
    <property type="project" value="InterPro"/>
</dbReference>
<dbReference type="CDD" id="cd07280">
    <property type="entry name" value="PX_YPT35"/>
    <property type="match status" value="1"/>
</dbReference>
<evidence type="ECO:0000259" key="11">
    <source>
        <dbReference type="PROSITE" id="PS50195"/>
    </source>
</evidence>